<dbReference type="InterPro" id="IPR036822">
    <property type="entry name" value="CutC-like_dom_sf"/>
</dbReference>
<protein>
    <recommendedName>
        <fullName evidence="2">PF03932 family protein CutC</fullName>
    </recommendedName>
</protein>
<reference evidence="3 4" key="1">
    <citation type="submission" date="2020-06" db="EMBL/GenBank/DDBJ databases">
        <authorList>
            <person name="Jo H."/>
        </authorList>
    </citation>
    <scope>NUCLEOTIDE SEQUENCE [LARGE SCALE GENOMIC DNA]</scope>
    <source>
        <strain evidence="3 4">I46</strain>
    </source>
</reference>
<dbReference type="Gene3D" id="3.20.20.380">
    <property type="entry name" value="Copper homeostasis (CutC) domain"/>
    <property type="match status" value="1"/>
</dbReference>
<evidence type="ECO:0000256" key="1">
    <source>
        <dbReference type="ARBA" id="ARBA00007768"/>
    </source>
</evidence>
<evidence type="ECO:0000256" key="2">
    <source>
        <dbReference type="HAMAP-Rule" id="MF_00795"/>
    </source>
</evidence>
<comment type="caution">
    <text evidence="2">Once thought to be involved in copper homeostasis, experiments in E.coli have shown this is not the case.</text>
</comment>
<dbReference type="AlphaFoldDB" id="A0A7D5ITK5"/>
<dbReference type="Pfam" id="PF03932">
    <property type="entry name" value="CutC"/>
    <property type="match status" value="1"/>
</dbReference>
<dbReference type="SUPFAM" id="SSF110395">
    <property type="entry name" value="CutC-like"/>
    <property type="match status" value="1"/>
</dbReference>
<sequence length="239" mass="24072">MVAFELAIQDGAGVDVAVRTGADRIELCSALALGGLTPSAGLIERAVGAGVPVHVLIRPRAGDFDFDADGRRMIVRDVRWACDAGAAGVVVGGTRGGRIDADLVRAVVAEAEDREVTFHRALDVVADPSGALIELAQLGVRRVLTSGGADRAADGRAGLTRLVRAAAGAIEVMAGGGVTRANVASVMATGVDAIHASAKALRAGAGLALGSAGDAAREVTDEDEAATLRRLVGRAGARP</sequence>
<dbReference type="RefSeq" id="WP_178013155.1">
    <property type="nucleotide sequence ID" value="NZ_CP058316.1"/>
</dbReference>
<comment type="subcellular location">
    <subcellularLocation>
        <location evidence="2">Cytoplasm</location>
    </subcellularLocation>
</comment>
<evidence type="ECO:0000313" key="4">
    <source>
        <dbReference type="Proteomes" id="UP000509638"/>
    </source>
</evidence>
<dbReference type="EMBL" id="CP058316">
    <property type="protein sequence ID" value="QLD12417.1"/>
    <property type="molecule type" value="Genomic_DNA"/>
</dbReference>
<keyword evidence="2" id="KW-0963">Cytoplasm</keyword>
<evidence type="ECO:0000313" key="3">
    <source>
        <dbReference type="EMBL" id="QLD12417.1"/>
    </source>
</evidence>
<dbReference type="PANTHER" id="PTHR12598:SF0">
    <property type="entry name" value="COPPER HOMEOSTASIS PROTEIN CUTC HOMOLOG"/>
    <property type="match status" value="1"/>
</dbReference>
<dbReference type="Proteomes" id="UP000509638">
    <property type="component" value="Chromosome"/>
</dbReference>
<gene>
    <name evidence="2" type="primary">cutC</name>
    <name evidence="3" type="ORF">HW566_11945</name>
</gene>
<dbReference type="GO" id="GO:0005737">
    <property type="term" value="C:cytoplasm"/>
    <property type="evidence" value="ECO:0007669"/>
    <property type="project" value="UniProtKB-SubCell"/>
</dbReference>
<dbReference type="PANTHER" id="PTHR12598">
    <property type="entry name" value="COPPER HOMEOSTASIS PROTEIN CUTC"/>
    <property type="match status" value="1"/>
</dbReference>
<organism evidence="3 4">
    <name type="scientific">Microbacterium oleivorans</name>
    <dbReference type="NCBI Taxonomy" id="273677"/>
    <lineage>
        <taxon>Bacteria</taxon>
        <taxon>Bacillati</taxon>
        <taxon>Actinomycetota</taxon>
        <taxon>Actinomycetes</taxon>
        <taxon>Micrococcales</taxon>
        <taxon>Microbacteriaceae</taxon>
        <taxon>Microbacterium</taxon>
    </lineage>
</organism>
<dbReference type="InterPro" id="IPR005627">
    <property type="entry name" value="CutC-like"/>
</dbReference>
<proteinExistence type="inferred from homology"/>
<dbReference type="GO" id="GO:0005507">
    <property type="term" value="F:copper ion binding"/>
    <property type="evidence" value="ECO:0007669"/>
    <property type="project" value="TreeGrafter"/>
</dbReference>
<name>A0A7D5ITK5_9MICO</name>
<dbReference type="HAMAP" id="MF_00795">
    <property type="entry name" value="CutC"/>
    <property type="match status" value="1"/>
</dbReference>
<comment type="similarity">
    <text evidence="1 2">Belongs to the CutC family.</text>
</comment>
<accession>A0A7D5ITK5</accession>